<keyword evidence="1" id="KW-0732">Signal</keyword>
<evidence type="ECO:0000313" key="4">
    <source>
        <dbReference type="WBParaSite" id="ACOC_0001311401-mRNA-1"/>
    </source>
</evidence>
<proteinExistence type="predicted"/>
<organism evidence="4">
    <name type="scientific">Angiostrongylus costaricensis</name>
    <name type="common">Nematode worm</name>
    <dbReference type="NCBI Taxonomy" id="334426"/>
    <lineage>
        <taxon>Eukaryota</taxon>
        <taxon>Metazoa</taxon>
        <taxon>Ecdysozoa</taxon>
        <taxon>Nematoda</taxon>
        <taxon>Chromadorea</taxon>
        <taxon>Rhabditida</taxon>
        <taxon>Rhabditina</taxon>
        <taxon>Rhabditomorpha</taxon>
        <taxon>Strongyloidea</taxon>
        <taxon>Metastrongylidae</taxon>
        <taxon>Angiostrongylus</taxon>
    </lineage>
</organism>
<evidence type="ECO:0000256" key="1">
    <source>
        <dbReference type="SAM" id="SignalP"/>
    </source>
</evidence>
<keyword evidence="3" id="KW-1185">Reference proteome</keyword>
<feature type="signal peptide" evidence="1">
    <location>
        <begin position="1"/>
        <end position="21"/>
    </location>
</feature>
<protein>
    <submittedName>
        <fullName evidence="4">Secreted protein</fullName>
    </submittedName>
</protein>
<sequence length="64" mass="7420">MLERFLSIFIFFFYLMDTVLASKDNYNNDKADDPSRWSMLVIRLDVAASPSCRVRSSSVSHLLE</sequence>
<feature type="chain" id="PRO_5043130491" evidence="1">
    <location>
        <begin position="22"/>
        <end position="64"/>
    </location>
</feature>
<gene>
    <name evidence="2" type="ORF">ACOC_LOCUS13115</name>
</gene>
<dbReference type="WBParaSite" id="ACOC_0001311401-mRNA-1">
    <property type="protein sequence ID" value="ACOC_0001311401-mRNA-1"/>
    <property type="gene ID" value="ACOC_0001311401"/>
</dbReference>
<evidence type="ECO:0000313" key="2">
    <source>
        <dbReference type="EMBL" id="VDM64700.1"/>
    </source>
</evidence>
<dbReference type="EMBL" id="UYYA01005504">
    <property type="protein sequence ID" value="VDM64700.1"/>
    <property type="molecule type" value="Genomic_DNA"/>
</dbReference>
<name>A0A0R3Q221_ANGCS</name>
<accession>A0A0R3Q221</accession>
<reference evidence="2 3" key="2">
    <citation type="submission" date="2018-11" db="EMBL/GenBank/DDBJ databases">
        <authorList>
            <consortium name="Pathogen Informatics"/>
        </authorList>
    </citation>
    <scope>NUCLEOTIDE SEQUENCE [LARGE SCALE GENOMIC DNA]</scope>
    <source>
        <strain evidence="2 3">Costa Rica</strain>
    </source>
</reference>
<reference evidence="4" key="1">
    <citation type="submission" date="2017-02" db="UniProtKB">
        <authorList>
            <consortium name="WormBaseParasite"/>
        </authorList>
    </citation>
    <scope>IDENTIFICATION</scope>
</reference>
<dbReference type="AlphaFoldDB" id="A0A0R3Q221"/>
<evidence type="ECO:0000313" key="3">
    <source>
        <dbReference type="Proteomes" id="UP000267027"/>
    </source>
</evidence>
<dbReference type="Proteomes" id="UP000267027">
    <property type="component" value="Unassembled WGS sequence"/>
</dbReference>